<dbReference type="HOGENOM" id="CLU_2463410_0_0_11"/>
<name>C7Q193_CATAD</name>
<reference evidence="2 3" key="1">
    <citation type="journal article" date="2009" name="Stand. Genomic Sci.">
        <title>Complete genome sequence of Catenulispora acidiphila type strain (ID 139908).</title>
        <authorList>
            <person name="Copeland A."/>
            <person name="Lapidus A."/>
            <person name="Glavina Del Rio T."/>
            <person name="Nolan M."/>
            <person name="Lucas S."/>
            <person name="Chen F."/>
            <person name="Tice H."/>
            <person name="Cheng J.F."/>
            <person name="Bruce D."/>
            <person name="Goodwin L."/>
            <person name="Pitluck S."/>
            <person name="Mikhailova N."/>
            <person name="Pati A."/>
            <person name="Ivanova N."/>
            <person name="Mavromatis K."/>
            <person name="Chen A."/>
            <person name="Palaniappan K."/>
            <person name="Chain P."/>
            <person name="Land M."/>
            <person name="Hauser L."/>
            <person name="Chang Y.J."/>
            <person name="Jeffries C.D."/>
            <person name="Chertkov O."/>
            <person name="Brettin T."/>
            <person name="Detter J.C."/>
            <person name="Han C."/>
            <person name="Ali Z."/>
            <person name="Tindall B.J."/>
            <person name="Goker M."/>
            <person name="Bristow J."/>
            <person name="Eisen J.A."/>
            <person name="Markowitz V."/>
            <person name="Hugenholtz P."/>
            <person name="Kyrpides N.C."/>
            <person name="Klenk H.P."/>
        </authorList>
    </citation>
    <scope>NUCLEOTIDE SEQUENCE [LARGE SCALE GENOMIC DNA]</scope>
    <source>
        <strain evidence="3">DSM 44928 / JCM 14897 / NBRC 102108 / NRRL B-24433 / ID139908</strain>
    </source>
</reference>
<evidence type="ECO:0000313" key="3">
    <source>
        <dbReference type="Proteomes" id="UP000000851"/>
    </source>
</evidence>
<dbReference type="KEGG" id="cai:Caci_2859"/>
<dbReference type="Proteomes" id="UP000000851">
    <property type="component" value="Chromosome"/>
</dbReference>
<dbReference type="AlphaFoldDB" id="C7Q193"/>
<gene>
    <name evidence="2" type="ordered locus">Caci_2859</name>
</gene>
<dbReference type="InParanoid" id="C7Q193"/>
<dbReference type="RefSeq" id="WP_012787061.1">
    <property type="nucleotide sequence ID" value="NC_013131.1"/>
</dbReference>
<protein>
    <submittedName>
        <fullName evidence="2">Uncharacterized protein</fullName>
    </submittedName>
</protein>
<evidence type="ECO:0000256" key="1">
    <source>
        <dbReference type="SAM" id="MobiDB-lite"/>
    </source>
</evidence>
<accession>C7Q193</accession>
<dbReference type="STRING" id="479433.Caci_2859"/>
<sequence>MTLSGRSAEEHPDVDALQAVRYGIVTHSVRANGVGGLAWVSAGPGRPDLGQVDPESGTYRTAVAEMTETERREAGLRRNGRSRRGATT</sequence>
<dbReference type="EMBL" id="CP001700">
    <property type="protein sequence ID" value="ACU71768.1"/>
    <property type="molecule type" value="Genomic_DNA"/>
</dbReference>
<keyword evidence="3" id="KW-1185">Reference proteome</keyword>
<feature type="region of interest" description="Disordered" evidence="1">
    <location>
        <begin position="68"/>
        <end position="88"/>
    </location>
</feature>
<evidence type="ECO:0000313" key="2">
    <source>
        <dbReference type="EMBL" id="ACU71768.1"/>
    </source>
</evidence>
<feature type="compositionally biased region" description="Basic residues" evidence="1">
    <location>
        <begin position="78"/>
        <end position="88"/>
    </location>
</feature>
<proteinExistence type="predicted"/>
<organism evidence="2 3">
    <name type="scientific">Catenulispora acidiphila (strain DSM 44928 / JCM 14897 / NBRC 102108 / NRRL B-24433 / ID139908)</name>
    <dbReference type="NCBI Taxonomy" id="479433"/>
    <lineage>
        <taxon>Bacteria</taxon>
        <taxon>Bacillati</taxon>
        <taxon>Actinomycetota</taxon>
        <taxon>Actinomycetes</taxon>
        <taxon>Catenulisporales</taxon>
        <taxon>Catenulisporaceae</taxon>
        <taxon>Catenulispora</taxon>
    </lineage>
</organism>